<evidence type="ECO:0000313" key="2">
    <source>
        <dbReference type="EMBL" id="GMN34737.1"/>
    </source>
</evidence>
<reference evidence="2" key="1">
    <citation type="submission" date="2023-07" db="EMBL/GenBank/DDBJ databases">
        <title>draft genome sequence of fig (Ficus carica).</title>
        <authorList>
            <person name="Takahashi T."/>
            <person name="Nishimura K."/>
        </authorList>
    </citation>
    <scope>NUCLEOTIDE SEQUENCE</scope>
</reference>
<keyword evidence="3" id="KW-1185">Reference proteome</keyword>
<dbReference type="AlphaFoldDB" id="A0AA88CYK8"/>
<evidence type="ECO:0000256" key="1">
    <source>
        <dbReference type="SAM" id="MobiDB-lite"/>
    </source>
</evidence>
<organism evidence="2 3">
    <name type="scientific">Ficus carica</name>
    <name type="common">Common fig</name>
    <dbReference type="NCBI Taxonomy" id="3494"/>
    <lineage>
        <taxon>Eukaryota</taxon>
        <taxon>Viridiplantae</taxon>
        <taxon>Streptophyta</taxon>
        <taxon>Embryophyta</taxon>
        <taxon>Tracheophyta</taxon>
        <taxon>Spermatophyta</taxon>
        <taxon>Magnoliopsida</taxon>
        <taxon>eudicotyledons</taxon>
        <taxon>Gunneridae</taxon>
        <taxon>Pentapetalae</taxon>
        <taxon>rosids</taxon>
        <taxon>fabids</taxon>
        <taxon>Rosales</taxon>
        <taxon>Moraceae</taxon>
        <taxon>Ficeae</taxon>
        <taxon>Ficus</taxon>
    </lineage>
</organism>
<comment type="caution">
    <text evidence="2">The sequence shown here is derived from an EMBL/GenBank/DDBJ whole genome shotgun (WGS) entry which is preliminary data.</text>
</comment>
<dbReference type="EMBL" id="BTGU01006125">
    <property type="protein sequence ID" value="GMN34737.1"/>
    <property type="molecule type" value="Genomic_DNA"/>
</dbReference>
<dbReference type="Proteomes" id="UP001187192">
    <property type="component" value="Unassembled WGS sequence"/>
</dbReference>
<name>A0AA88CYK8_FICCA</name>
<proteinExistence type="predicted"/>
<sequence>MAARNCRYPHATQDLAMLSTKFPDLVHSYLTQRCHHPPPDHEIFPAQVTNPTPTPIHPLDAVEPTTSLCAHNIPFSLLKLQPEISREKKTTRGDLEIGKSPPRQPKAALEPNIRLDLHQTRHTKFSWSKVEAAPENEAARLELVVEDREDNAGK</sequence>
<feature type="compositionally biased region" description="Basic and acidic residues" evidence="1">
    <location>
        <begin position="84"/>
        <end position="97"/>
    </location>
</feature>
<feature type="region of interest" description="Disordered" evidence="1">
    <location>
        <begin position="84"/>
        <end position="110"/>
    </location>
</feature>
<protein>
    <submittedName>
        <fullName evidence="2">Uncharacterized protein</fullName>
    </submittedName>
</protein>
<accession>A0AA88CYK8</accession>
<gene>
    <name evidence="2" type="ORF">TIFTF001_048382</name>
</gene>
<evidence type="ECO:0000313" key="3">
    <source>
        <dbReference type="Proteomes" id="UP001187192"/>
    </source>
</evidence>